<dbReference type="InterPro" id="IPR043519">
    <property type="entry name" value="NT_sf"/>
</dbReference>
<evidence type="ECO:0000256" key="1">
    <source>
        <dbReference type="ARBA" id="ARBA00010574"/>
    </source>
</evidence>
<proteinExistence type="inferred from homology"/>
<dbReference type="Pfam" id="PF02410">
    <property type="entry name" value="RsfS"/>
    <property type="match status" value="1"/>
</dbReference>
<dbReference type="GO" id="GO:0043023">
    <property type="term" value="F:ribosomal large subunit binding"/>
    <property type="evidence" value="ECO:0007669"/>
    <property type="project" value="TreeGrafter"/>
</dbReference>
<protein>
    <recommendedName>
        <fullName evidence="2">Ribosomal silencing factor RsfS</fullName>
    </recommendedName>
</protein>
<dbReference type="RefSeq" id="WP_190601175.1">
    <property type="nucleotide sequence ID" value="NZ_CP021056.1"/>
</dbReference>
<accession>A0A975T4K2</accession>
<dbReference type="PANTHER" id="PTHR21043:SF0">
    <property type="entry name" value="MITOCHONDRIAL ASSEMBLY OF RIBOSOMAL LARGE SUBUNIT PROTEIN 1"/>
    <property type="match status" value="1"/>
</dbReference>
<dbReference type="AlphaFoldDB" id="A0A975T4K2"/>
<comment type="function">
    <text evidence="2">Functions as a ribosomal silencing factor. Interacts with ribosomal protein uL14 (rplN), blocking formation of intersubunit bridge B8. Prevents association of the 30S and 50S ribosomal subunits and the formation of functional ribosomes, thus repressing translation.</text>
</comment>
<dbReference type="GO" id="GO:0042256">
    <property type="term" value="P:cytosolic ribosome assembly"/>
    <property type="evidence" value="ECO:0007669"/>
    <property type="project" value="UniProtKB-UniRule"/>
</dbReference>
<dbReference type="GO" id="GO:0017148">
    <property type="term" value="P:negative regulation of translation"/>
    <property type="evidence" value="ECO:0007669"/>
    <property type="project" value="UniProtKB-UniRule"/>
</dbReference>
<sequence>MTDYFQGNLPIQSVPQTKNVVDSPVADNAEASEKLALTIAEAGADRKAGEILLLKVGNISYLSDYFLIMTGYSKVQVRAIADAIEEKVETELNRRPLRTEGKSEGTWVLQDYGEVMIHIMMPKEREFYNLEAFWGHAERITLPNSDDGEGKPR</sequence>
<dbReference type="InterPro" id="IPR004394">
    <property type="entry name" value="Iojap/RsfS/C7orf30"/>
</dbReference>
<reference evidence="3" key="1">
    <citation type="submission" date="2017-04" db="EMBL/GenBank/DDBJ databases">
        <title>Genome deletions in a multicellular cyanobacterial endosymbiont for morphological adaptation in marine diatoms.</title>
        <authorList>
            <person name="Wang Y."/>
            <person name="Gao H."/>
            <person name="Li R."/>
            <person name="Xu X."/>
        </authorList>
    </citation>
    <scope>NUCLEOTIDE SEQUENCE</scope>
    <source>
        <strain evidence="3">FACHB 800</strain>
    </source>
</reference>
<evidence type="ECO:0000313" key="3">
    <source>
        <dbReference type="EMBL" id="QXE22027.1"/>
    </source>
</evidence>
<dbReference type="GO" id="GO:0005737">
    <property type="term" value="C:cytoplasm"/>
    <property type="evidence" value="ECO:0007669"/>
    <property type="project" value="UniProtKB-SubCell"/>
</dbReference>
<dbReference type="GO" id="GO:0090071">
    <property type="term" value="P:negative regulation of ribosome biogenesis"/>
    <property type="evidence" value="ECO:0007669"/>
    <property type="project" value="UniProtKB-UniRule"/>
</dbReference>
<dbReference type="HAMAP" id="MF_01477">
    <property type="entry name" value="Iojap_RsfS"/>
    <property type="match status" value="1"/>
</dbReference>
<comment type="subunit">
    <text evidence="2">Interacts with ribosomal protein uL14 (rplN).</text>
</comment>
<gene>
    <name evidence="2" type="primary">rsfS</name>
    <name evidence="3" type="ORF">B6N60_00706</name>
</gene>
<keyword evidence="2" id="KW-0963">Cytoplasm</keyword>
<evidence type="ECO:0000313" key="4">
    <source>
        <dbReference type="Proteomes" id="UP000683511"/>
    </source>
</evidence>
<dbReference type="NCBIfam" id="TIGR00090">
    <property type="entry name" value="rsfS_iojap_ybeB"/>
    <property type="match status" value="1"/>
</dbReference>
<dbReference type="PANTHER" id="PTHR21043">
    <property type="entry name" value="IOJAP SUPERFAMILY ORTHOLOG"/>
    <property type="match status" value="1"/>
</dbReference>
<dbReference type="Proteomes" id="UP000683511">
    <property type="component" value="Chromosome"/>
</dbReference>
<keyword evidence="4" id="KW-1185">Reference proteome</keyword>
<dbReference type="EMBL" id="CP021056">
    <property type="protein sequence ID" value="QXE22027.1"/>
    <property type="molecule type" value="Genomic_DNA"/>
</dbReference>
<keyword evidence="2" id="KW-0810">Translation regulation</keyword>
<evidence type="ECO:0000256" key="2">
    <source>
        <dbReference type="HAMAP-Rule" id="MF_01477"/>
    </source>
</evidence>
<dbReference type="KEGG" id="rsin:B6N60_00706"/>
<keyword evidence="2" id="KW-0678">Repressor</keyword>
<organism evidence="3 4">
    <name type="scientific">Richelia sinica FACHB-800</name>
    <dbReference type="NCBI Taxonomy" id="1357546"/>
    <lineage>
        <taxon>Bacteria</taxon>
        <taxon>Bacillati</taxon>
        <taxon>Cyanobacteriota</taxon>
        <taxon>Cyanophyceae</taxon>
        <taxon>Nostocales</taxon>
        <taxon>Nostocaceae</taxon>
        <taxon>Richelia</taxon>
    </lineage>
</organism>
<name>A0A975T4K2_9NOST</name>
<dbReference type="Gene3D" id="3.30.460.10">
    <property type="entry name" value="Beta Polymerase, domain 2"/>
    <property type="match status" value="1"/>
</dbReference>
<comment type="similarity">
    <text evidence="1 2">Belongs to the Iojap/RsfS family.</text>
</comment>
<dbReference type="SUPFAM" id="SSF81301">
    <property type="entry name" value="Nucleotidyltransferase"/>
    <property type="match status" value="1"/>
</dbReference>
<comment type="subcellular location">
    <subcellularLocation>
        <location evidence="2">Cytoplasm</location>
    </subcellularLocation>
</comment>